<dbReference type="Proteomes" id="UP000003465">
    <property type="component" value="Unassembled WGS sequence"/>
</dbReference>
<feature type="non-terminal residue" evidence="1">
    <location>
        <position position="1"/>
    </location>
</feature>
<gene>
    <name evidence="1" type="ORF">PSYMO_35986</name>
</gene>
<protein>
    <submittedName>
        <fullName evidence="1">Uncharacterized protein</fullName>
    </submittedName>
</protein>
<proteinExistence type="predicted"/>
<organism evidence="1 2">
    <name type="scientific">Pseudomonas amygdali pv. mori str. 301020</name>
    <dbReference type="NCBI Taxonomy" id="629261"/>
    <lineage>
        <taxon>Bacteria</taxon>
        <taxon>Pseudomonadati</taxon>
        <taxon>Pseudomonadota</taxon>
        <taxon>Gammaproteobacteria</taxon>
        <taxon>Pseudomonadales</taxon>
        <taxon>Pseudomonadaceae</taxon>
        <taxon>Pseudomonas</taxon>
        <taxon>Pseudomonas amygdali</taxon>
    </lineage>
</organism>
<dbReference type="EMBL" id="AEAG01002515">
    <property type="protein sequence ID" value="EGH26569.1"/>
    <property type="molecule type" value="Genomic_DNA"/>
</dbReference>
<name>A0A656GLY6_PSEA0</name>
<evidence type="ECO:0000313" key="2">
    <source>
        <dbReference type="Proteomes" id="UP000003465"/>
    </source>
</evidence>
<accession>A0A656GLY6</accession>
<dbReference type="AlphaFoldDB" id="A0A656GLY6"/>
<reference evidence="1 2" key="1">
    <citation type="journal article" date="2011" name="PLoS Pathog.">
        <title>Dynamic evolution of pathogenicity revealed by sequencing and comparative genomics of 19 Pseudomonas syringae isolates.</title>
        <authorList>
            <person name="Baltrus D.A."/>
            <person name="Nishimura M.T."/>
            <person name="Romanchuk A."/>
            <person name="Chang J.H."/>
            <person name="Mukhtar M.S."/>
            <person name="Cherkis K."/>
            <person name="Roach J."/>
            <person name="Grant S.R."/>
            <person name="Jones C.D."/>
            <person name="Dangl J.L."/>
        </authorList>
    </citation>
    <scope>NUCLEOTIDE SEQUENCE [LARGE SCALE GENOMIC DNA]</scope>
    <source>
        <strain evidence="1 2">301020</strain>
    </source>
</reference>
<evidence type="ECO:0000313" key="1">
    <source>
        <dbReference type="EMBL" id="EGH26569.1"/>
    </source>
</evidence>
<sequence>RWSVRNAISTIVLSFILNYRATLRVQSWGRGAAQTCDATAFLRWSVRND</sequence>
<feature type="non-terminal residue" evidence="1">
    <location>
        <position position="49"/>
    </location>
</feature>
<comment type="caution">
    <text evidence="1">The sequence shown here is derived from an EMBL/GenBank/DDBJ whole genome shotgun (WGS) entry which is preliminary data.</text>
</comment>